<dbReference type="Pfam" id="PF00440">
    <property type="entry name" value="TetR_N"/>
    <property type="match status" value="1"/>
</dbReference>
<dbReference type="OrthoDB" id="4214267at2"/>
<keyword evidence="2 4" id="KW-0238">DNA-binding</keyword>
<gene>
    <name evidence="7" type="ORF">MTAB308_4530</name>
</gene>
<evidence type="ECO:0000259" key="6">
    <source>
        <dbReference type="PROSITE" id="PS50977"/>
    </source>
</evidence>
<evidence type="ECO:0000313" key="7">
    <source>
        <dbReference type="EMBL" id="SPM31018.1"/>
    </source>
</evidence>
<evidence type="ECO:0000256" key="4">
    <source>
        <dbReference type="PROSITE-ProRule" id="PRU00335"/>
    </source>
</evidence>
<dbReference type="InterPro" id="IPR036271">
    <property type="entry name" value="Tet_transcr_reg_TetR-rel_C_sf"/>
</dbReference>
<dbReference type="PANTHER" id="PTHR47506:SF1">
    <property type="entry name" value="HTH-TYPE TRANSCRIPTIONAL REGULATOR YJDC"/>
    <property type="match status" value="1"/>
</dbReference>
<dbReference type="EMBL" id="FTRV01000015">
    <property type="protein sequence ID" value="SPM31018.1"/>
    <property type="molecule type" value="Genomic_DNA"/>
</dbReference>
<protein>
    <submittedName>
        <fullName evidence="7">TetR family transcriptional regulator</fullName>
    </submittedName>
</protein>
<feature type="DNA-binding region" description="H-T-H motif" evidence="4">
    <location>
        <begin position="41"/>
        <end position="60"/>
    </location>
</feature>
<dbReference type="AlphaFoldDB" id="A0A2U3NHL9"/>
<feature type="region of interest" description="Disordered" evidence="5">
    <location>
        <begin position="205"/>
        <end position="225"/>
    </location>
</feature>
<dbReference type="GO" id="GO:0003677">
    <property type="term" value="F:DNA binding"/>
    <property type="evidence" value="ECO:0007669"/>
    <property type="project" value="UniProtKB-UniRule"/>
</dbReference>
<dbReference type="Gene3D" id="1.10.357.10">
    <property type="entry name" value="Tetracycline Repressor, domain 2"/>
    <property type="match status" value="1"/>
</dbReference>
<accession>A0A2U3NHL9</accession>
<evidence type="ECO:0000256" key="5">
    <source>
        <dbReference type="SAM" id="MobiDB-lite"/>
    </source>
</evidence>
<dbReference type="SUPFAM" id="SSF48498">
    <property type="entry name" value="Tetracyclin repressor-like, C-terminal domain"/>
    <property type="match status" value="1"/>
</dbReference>
<dbReference type="InterPro" id="IPR009057">
    <property type="entry name" value="Homeodomain-like_sf"/>
</dbReference>
<evidence type="ECO:0000256" key="1">
    <source>
        <dbReference type="ARBA" id="ARBA00023015"/>
    </source>
</evidence>
<feature type="domain" description="HTH tetR-type" evidence="6">
    <location>
        <begin position="18"/>
        <end position="78"/>
    </location>
</feature>
<sequence>MATATRATTGTSAPAPRRSARQRLLDAADELFYDEGVHTVGIDRVIERAGVAKASLYNAFGSKDELVQAYLDGRHARTIARLRSAVRRHSDPVARVYAVFDAQAEILAQPTFRGCAFISASAEAPPGGMIEHAVDAYRAELRELFTSLAADTGAADSRTLGRQLHLIYDGAILSAQMDHDPSIAAEARAAVTALLTTALQSNEQSTPLIIGRSHQGNPRPKKKRR</sequence>
<organism evidence="7 8">
    <name type="scientific">Mycobacterium terramassiliense</name>
    <dbReference type="NCBI Taxonomy" id="1841859"/>
    <lineage>
        <taxon>Bacteria</taxon>
        <taxon>Bacillati</taxon>
        <taxon>Actinomycetota</taxon>
        <taxon>Actinomycetes</taxon>
        <taxon>Mycobacteriales</taxon>
        <taxon>Mycobacteriaceae</taxon>
        <taxon>Mycobacterium</taxon>
    </lineage>
</organism>
<dbReference type="InterPro" id="IPR001647">
    <property type="entry name" value="HTH_TetR"/>
</dbReference>
<dbReference type="PRINTS" id="PR00455">
    <property type="entry name" value="HTHTETR"/>
</dbReference>
<dbReference type="SUPFAM" id="SSF46689">
    <property type="entry name" value="Homeodomain-like"/>
    <property type="match status" value="1"/>
</dbReference>
<feature type="region of interest" description="Disordered" evidence="5">
    <location>
        <begin position="1"/>
        <end position="20"/>
    </location>
</feature>
<keyword evidence="3" id="KW-0804">Transcription</keyword>
<feature type="compositionally biased region" description="Low complexity" evidence="5">
    <location>
        <begin position="1"/>
        <end position="17"/>
    </location>
</feature>
<keyword evidence="1" id="KW-0805">Transcription regulation</keyword>
<proteinExistence type="predicted"/>
<dbReference type="Proteomes" id="UP000241595">
    <property type="component" value="Unassembled WGS sequence"/>
</dbReference>
<reference evidence="7 8" key="1">
    <citation type="submission" date="2017-01" db="EMBL/GenBank/DDBJ databases">
        <authorList>
            <consortium name="Urmite Genomes"/>
        </authorList>
    </citation>
    <scope>NUCLEOTIDE SEQUENCE [LARGE SCALE GENOMIC DNA]</scope>
    <source>
        <strain evidence="7 8">AB308</strain>
    </source>
</reference>
<dbReference type="PANTHER" id="PTHR47506">
    <property type="entry name" value="TRANSCRIPTIONAL REGULATORY PROTEIN"/>
    <property type="match status" value="1"/>
</dbReference>
<dbReference type="PROSITE" id="PS50977">
    <property type="entry name" value="HTH_TETR_2"/>
    <property type="match status" value="1"/>
</dbReference>
<evidence type="ECO:0000313" key="8">
    <source>
        <dbReference type="Proteomes" id="UP000241595"/>
    </source>
</evidence>
<evidence type="ECO:0000256" key="2">
    <source>
        <dbReference type="ARBA" id="ARBA00023125"/>
    </source>
</evidence>
<evidence type="ECO:0000256" key="3">
    <source>
        <dbReference type="ARBA" id="ARBA00023163"/>
    </source>
</evidence>
<keyword evidence="8" id="KW-1185">Reference proteome</keyword>
<dbReference type="STRING" id="1841859.GCA_900157385_04531"/>
<name>A0A2U3NHL9_9MYCO</name>
<dbReference type="RefSeq" id="WP_077102365.1">
    <property type="nucleotide sequence ID" value="NZ_LT717701.1"/>
</dbReference>